<evidence type="ECO:0000256" key="1">
    <source>
        <dbReference type="SAM" id="MobiDB-lite"/>
    </source>
</evidence>
<keyword evidence="2" id="KW-0472">Membrane</keyword>
<evidence type="ECO:0000256" key="2">
    <source>
        <dbReference type="SAM" id="Phobius"/>
    </source>
</evidence>
<feature type="region of interest" description="Disordered" evidence="1">
    <location>
        <begin position="226"/>
        <end position="250"/>
    </location>
</feature>
<gene>
    <name evidence="3" type="ORF">UX78_C0028G0001</name>
</gene>
<dbReference type="Proteomes" id="UP000034607">
    <property type="component" value="Unassembled WGS sequence"/>
</dbReference>
<feature type="transmembrane region" description="Helical" evidence="2">
    <location>
        <begin position="49"/>
        <end position="70"/>
    </location>
</feature>
<comment type="caution">
    <text evidence="3">The sequence shown here is derived from an EMBL/GenBank/DDBJ whole genome shotgun (WGS) entry which is preliminary data.</text>
</comment>
<keyword evidence="2" id="KW-1133">Transmembrane helix</keyword>
<feature type="compositionally biased region" description="Pro residues" evidence="1">
    <location>
        <begin position="228"/>
        <end position="250"/>
    </location>
</feature>
<feature type="region of interest" description="Disordered" evidence="1">
    <location>
        <begin position="1"/>
        <end position="43"/>
    </location>
</feature>
<name>A0A0G1RCX5_9BACT</name>
<protein>
    <submittedName>
        <fullName evidence="3">Uncharacterized protein</fullName>
    </submittedName>
</protein>
<dbReference type="AlphaFoldDB" id="A0A0G1RCX5"/>
<sequence>MLPDPTALQSGPAPDPGIPSPDTSSSPPLNPLEPTANDTGINPPPRSKLILPLFGLTILLIGAVAGVALVQRQARLESGATDDNNGGNSYECSSGGTRFFSQAEEGKTYHSGDRLAQATFTAGQVRARTGDKGADGLGRLGDPNDDFTLKFDNPVEFISILALDHDHGTWKLVFKNASGEIVRSIDSTTADDEVKIYNLNFPASILSVDSFGDSGDVEFCYKTQVVPTPTPTPSPTPIPSPTPSPILSPT</sequence>
<reference evidence="3 4" key="1">
    <citation type="journal article" date="2015" name="Nature">
        <title>rRNA introns, odd ribosomes, and small enigmatic genomes across a large radiation of phyla.</title>
        <authorList>
            <person name="Brown C.T."/>
            <person name="Hug L.A."/>
            <person name="Thomas B.C."/>
            <person name="Sharon I."/>
            <person name="Castelle C.J."/>
            <person name="Singh A."/>
            <person name="Wilkins M.J."/>
            <person name="Williams K.H."/>
            <person name="Banfield J.F."/>
        </authorList>
    </citation>
    <scope>NUCLEOTIDE SEQUENCE [LARGE SCALE GENOMIC DNA]</scope>
</reference>
<keyword evidence="2" id="KW-0812">Transmembrane</keyword>
<dbReference type="EMBL" id="LCNM01000028">
    <property type="protein sequence ID" value="KKU55006.1"/>
    <property type="molecule type" value="Genomic_DNA"/>
</dbReference>
<proteinExistence type="predicted"/>
<accession>A0A0G1RCX5</accession>
<feature type="non-terminal residue" evidence="3">
    <location>
        <position position="250"/>
    </location>
</feature>
<organism evidence="3 4">
    <name type="scientific">Candidatus Amesbacteria bacterium GW2011_GWA2_47_11</name>
    <dbReference type="NCBI Taxonomy" id="1618357"/>
    <lineage>
        <taxon>Bacteria</taxon>
        <taxon>Candidatus Amesiibacteriota</taxon>
    </lineage>
</organism>
<evidence type="ECO:0000313" key="3">
    <source>
        <dbReference type="EMBL" id="KKU55006.1"/>
    </source>
</evidence>
<evidence type="ECO:0000313" key="4">
    <source>
        <dbReference type="Proteomes" id="UP000034607"/>
    </source>
</evidence>